<dbReference type="PANTHER" id="PTHR30027">
    <property type="entry name" value="RIBOSOMAL RNA SMALL SUBUNIT METHYLTRANSFERASE E"/>
    <property type="match status" value="1"/>
</dbReference>
<dbReference type="Pfam" id="PF04452">
    <property type="entry name" value="Methyltrans_RNA"/>
    <property type="match status" value="1"/>
</dbReference>
<dbReference type="Gene3D" id="2.40.240.20">
    <property type="entry name" value="Hypothetical PUA domain-like, domain 1"/>
    <property type="match status" value="1"/>
</dbReference>
<comment type="catalytic activity">
    <reaction evidence="11 12">
        <text>uridine(1498) in 16S rRNA + S-adenosyl-L-methionine = N(3)-methyluridine(1498) in 16S rRNA + S-adenosyl-L-homocysteine + H(+)</text>
        <dbReference type="Rhea" id="RHEA:42920"/>
        <dbReference type="Rhea" id="RHEA-COMP:10283"/>
        <dbReference type="Rhea" id="RHEA-COMP:10284"/>
        <dbReference type="ChEBI" id="CHEBI:15378"/>
        <dbReference type="ChEBI" id="CHEBI:57856"/>
        <dbReference type="ChEBI" id="CHEBI:59789"/>
        <dbReference type="ChEBI" id="CHEBI:65315"/>
        <dbReference type="ChEBI" id="CHEBI:74502"/>
        <dbReference type="EC" id="2.1.1.193"/>
    </reaction>
</comment>
<dbReference type="InterPro" id="IPR046887">
    <property type="entry name" value="RsmE_PUA-like"/>
</dbReference>
<dbReference type="Pfam" id="PF20260">
    <property type="entry name" value="PUA_4"/>
    <property type="match status" value="1"/>
</dbReference>
<evidence type="ECO:0000256" key="8">
    <source>
        <dbReference type="ARBA" id="ARBA00022679"/>
    </source>
</evidence>
<dbReference type="OrthoDB" id="9815641at2"/>
<evidence type="ECO:0000256" key="2">
    <source>
        <dbReference type="ARBA" id="ARBA00005528"/>
    </source>
</evidence>
<evidence type="ECO:0000256" key="1">
    <source>
        <dbReference type="ARBA" id="ARBA00004496"/>
    </source>
</evidence>
<dbReference type="InterPro" id="IPR006700">
    <property type="entry name" value="RsmE"/>
</dbReference>
<name>A0A3E0IQC3_9STAP</name>
<evidence type="ECO:0000313" key="16">
    <source>
        <dbReference type="Proteomes" id="UP000256562"/>
    </source>
</evidence>
<keyword evidence="6 12" id="KW-0698">rRNA processing</keyword>
<keyword evidence="7 12" id="KW-0489">Methyltransferase</keyword>
<evidence type="ECO:0000256" key="4">
    <source>
        <dbReference type="ARBA" id="ARBA00013673"/>
    </source>
</evidence>
<dbReference type="PANTHER" id="PTHR30027:SF3">
    <property type="entry name" value="16S RRNA (URACIL(1498)-N(3))-METHYLTRANSFERASE"/>
    <property type="match status" value="1"/>
</dbReference>
<dbReference type="RefSeq" id="WP_116094189.1">
    <property type="nucleotide sequence ID" value="NZ_QKXQ01000243.1"/>
</dbReference>
<dbReference type="GO" id="GO:0070042">
    <property type="term" value="F:rRNA (uridine-N3-)-methyltransferase activity"/>
    <property type="evidence" value="ECO:0007669"/>
    <property type="project" value="TreeGrafter"/>
</dbReference>
<proteinExistence type="inferred from homology"/>
<evidence type="ECO:0000256" key="10">
    <source>
        <dbReference type="ARBA" id="ARBA00025699"/>
    </source>
</evidence>
<evidence type="ECO:0000256" key="6">
    <source>
        <dbReference type="ARBA" id="ARBA00022552"/>
    </source>
</evidence>
<evidence type="ECO:0000256" key="7">
    <source>
        <dbReference type="ARBA" id="ARBA00022603"/>
    </source>
</evidence>
<dbReference type="AlphaFoldDB" id="A0A3E0IQC3"/>
<evidence type="ECO:0000256" key="5">
    <source>
        <dbReference type="ARBA" id="ARBA00022490"/>
    </source>
</evidence>
<evidence type="ECO:0000256" key="12">
    <source>
        <dbReference type="PIRNR" id="PIRNR015601"/>
    </source>
</evidence>
<dbReference type="PIRSF" id="PIRSF015601">
    <property type="entry name" value="MTase_slr0722"/>
    <property type="match status" value="1"/>
</dbReference>
<comment type="caution">
    <text evidence="15">The sequence shown here is derived from an EMBL/GenBank/DDBJ whole genome shotgun (WGS) entry which is preliminary data.</text>
</comment>
<gene>
    <name evidence="15" type="ORF">DOS83_05220</name>
</gene>
<evidence type="ECO:0000256" key="3">
    <source>
        <dbReference type="ARBA" id="ARBA00012328"/>
    </source>
</evidence>
<comment type="function">
    <text evidence="10 12">Specifically methylates the N3 position of the uracil ring of uridine 1498 (m3U1498) in 16S rRNA. Acts on the fully assembled 30S ribosomal subunit.</text>
</comment>
<dbReference type="NCBIfam" id="NF008691">
    <property type="entry name" value="PRK11713.1-4"/>
    <property type="match status" value="1"/>
</dbReference>
<dbReference type="Gene3D" id="3.40.1280.10">
    <property type="match status" value="1"/>
</dbReference>
<dbReference type="EMBL" id="QKXQ01000243">
    <property type="protein sequence ID" value="REH96668.1"/>
    <property type="molecule type" value="Genomic_DNA"/>
</dbReference>
<evidence type="ECO:0000256" key="11">
    <source>
        <dbReference type="ARBA" id="ARBA00047944"/>
    </source>
</evidence>
<evidence type="ECO:0000313" key="15">
    <source>
        <dbReference type="EMBL" id="REH96668.1"/>
    </source>
</evidence>
<sequence length="248" mass="28551">MQRYFLKENAECHQRFFITQKEDIHHIKNVMRLSVNDEIIINFLNGTYKSKILSTDDSIEIMTMELINIHTELPVEITICSGLIKSDKYERLLQKGTELGATSFIATHMDRSIVKLTESKVNKKLDRWQKIVKEAAEQSYRQMIPEVKYISNLNAIYDMINEYDYVLIAYEETAKNGEKSNFKKVIQNLDKDSHILLIFGPEGGFSSEEINLFSDKAIKIALGPRILRAETAPLYALSAISYEIDLMG</sequence>
<evidence type="ECO:0000259" key="14">
    <source>
        <dbReference type="Pfam" id="PF20260"/>
    </source>
</evidence>
<dbReference type="SUPFAM" id="SSF88697">
    <property type="entry name" value="PUA domain-like"/>
    <property type="match status" value="1"/>
</dbReference>
<evidence type="ECO:0000256" key="9">
    <source>
        <dbReference type="ARBA" id="ARBA00022691"/>
    </source>
</evidence>
<dbReference type="InterPro" id="IPR015947">
    <property type="entry name" value="PUA-like_sf"/>
</dbReference>
<dbReference type="SUPFAM" id="SSF75217">
    <property type="entry name" value="alpha/beta knot"/>
    <property type="match status" value="1"/>
</dbReference>
<keyword evidence="5 12" id="KW-0963">Cytoplasm</keyword>
<accession>A0A3E0IQC3</accession>
<reference evidence="15 16" key="1">
    <citation type="journal article" date="2018" name="Vet. Microbiol.">
        <title>Characterisation of Staphylococcus felis isolated from cats using whole genome sequencing.</title>
        <authorList>
            <person name="Worthing K."/>
            <person name="Pang S."/>
            <person name="Trott D.J."/>
            <person name="Abraham S."/>
            <person name="Coombs G.W."/>
            <person name="Jordan D."/>
            <person name="McIntyre L."/>
            <person name="Davies M.R."/>
            <person name="Norris J."/>
        </authorList>
    </citation>
    <scope>NUCLEOTIDE SEQUENCE [LARGE SCALE GENOMIC DNA]</scope>
    <source>
        <strain evidence="15 16">F9</strain>
    </source>
</reference>
<dbReference type="InterPro" id="IPR029026">
    <property type="entry name" value="tRNA_m1G_MTases_N"/>
</dbReference>
<protein>
    <recommendedName>
        <fullName evidence="4 12">Ribosomal RNA small subunit methyltransferase E</fullName>
        <ecNumber evidence="3 12">2.1.1.193</ecNumber>
    </recommendedName>
</protein>
<keyword evidence="8 12" id="KW-0808">Transferase</keyword>
<dbReference type="EC" id="2.1.1.193" evidence="3 12"/>
<evidence type="ECO:0000259" key="13">
    <source>
        <dbReference type="Pfam" id="PF04452"/>
    </source>
</evidence>
<feature type="domain" description="Ribosomal RNA small subunit methyltransferase E PUA-like" evidence="14">
    <location>
        <begin position="21"/>
        <end position="57"/>
    </location>
</feature>
<dbReference type="InterPro" id="IPR046886">
    <property type="entry name" value="RsmE_MTase_dom"/>
</dbReference>
<organism evidence="15 16">
    <name type="scientific">Staphylococcus felis</name>
    <dbReference type="NCBI Taxonomy" id="46127"/>
    <lineage>
        <taxon>Bacteria</taxon>
        <taxon>Bacillati</taxon>
        <taxon>Bacillota</taxon>
        <taxon>Bacilli</taxon>
        <taxon>Bacillales</taxon>
        <taxon>Staphylococcaceae</taxon>
        <taxon>Staphylococcus</taxon>
    </lineage>
</organism>
<dbReference type="Proteomes" id="UP000256562">
    <property type="component" value="Unassembled WGS sequence"/>
</dbReference>
<dbReference type="FunFam" id="3.40.1280.10:FF:000024">
    <property type="entry name" value="Ribosomal RNA small subunit methyltransferase E"/>
    <property type="match status" value="1"/>
</dbReference>
<comment type="subcellular location">
    <subcellularLocation>
        <location evidence="1 12">Cytoplasm</location>
    </subcellularLocation>
</comment>
<keyword evidence="9 12" id="KW-0949">S-adenosyl-L-methionine</keyword>
<comment type="similarity">
    <text evidence="2 12">Belongs to the RNA methyltransferase RsmE family.</text>
</comment>
<feature type="domain" description="Ribosomal RNA small subunit methyltransferase E methyltransferase" evidence="13">
    <location>
        <begin position="72"/>
        <end position="241"/>
    </location>
</feature>
<dbReference type="NCBIfam" id="TIGR00046">
    <property type="entry name" value="RsmE family RNA methyltransferase"/>
    <property type="match status" value="1"/>
</dbReference>
<dbReference type="GO" id="GO:0070475">
    <property type="term" value="P:rRNA base methylation"/>
    <property type="evidence" value="ECO:0007669"/>
    <property type="project" value="TreeGrafter"/>
</dbReference>
<dbReference type="InterPro" id="IPR029028">
    <property type="entry name" value="Alpha/beta_knot_MTases"/>
</dbReference>
<dbReference type="GO" id="GO:0005737">
    <property type="term" value="C:cytoplasm"/>
    <property type="evidence" value="ECO:0007669"/>
    <property type="project" value="UniProtKB-SubCell"/>
</dbReference>
<dbReference type="CDD" id="cd18084">
    <property type="entry name" value="RsmE-like"/>
    <property type="match status" value="1"/>
</dbReference>